<dbReference type="PANTHER" id="PTHR13068">
    <property type="entry name" value="CGI-12 PROTEIN-RELATED"/>
    <property type="match status" value="1"/>
</dbReference>
<evidence type="ECO:0000256" key="3">
    <source>
        <dbReference type="ARBA" id="ARBA00022946"/>
    </source>
</evidence>
<accession>A0A8B8QP15</accession>
<reference evidence="5" key="1">
    <citation type="submission" date="2025-08" db="UniProtKB">
        <authorList>
            <consortium name="RefSeq"/>
        </authorList>
    </citation>
    <scope>IDENTIFICATION</scope>
    <source>
        <tissue evidence="5">Leaf</tissue>
    </source>
</reference>
<evidence type="ECO:0000256" key="1">
    <source>
        <dbReference type="ARBA" id="ARBA00007692"/>
    </source>
</evidence>
<comment type="similarity">
    <text evidence="1">Belongs to the mTERF family.</text>
</comment>
<evidence type="ECO:0000256" key="2">
    <source>
        <dbReference type="ARBA" id="ARBA00022472"/>
    </source>
</evidence>
<dbReference type="Gene3D" id="1.25.70.10">
    <property type="entry name" value="Transcription termination factor 3, mitochondrial"/>
    <property type="match status" value="1"/>
</dbReference>
<dbReference type="OrthoDB" id="637682at2759"/>
<dbReference type="InterPro" id="IPR038538">
    <property type="entry name" value="MTERF_sf"/>
</dbReference>
<dbReference type="Proteomes" id="UP000827889">
    <property type="component" value="Chromosome 5"/>
</dbReference>
<dbReference type="KEGG" id="rarg:115754119"/>
<dbReference type="RefSeq" id="XP_030548921.1">
    <property type="nucleotide sequence ID" value="XM_030693061.2"/>
</dbReference>
<evidence type="ECO:0000313" key="5">
    <source>
        <dbReference type="RefSeq" id="XP_030548921.1"/>
    </source>
</evidence>
<name>A0A8B8QP15_9MYRT</name>
<dbReference type="GO" id="GO:0003676">
    <property type="term" value="F:nucleic acid binding"/>
    <property type="evidence" value="ECO:0007669"/>
    <property type="project" value="InterPro"/>
</dbReference>
<dbReference type="AlphaFoldDB" id="A0A8B8QP15"/>
<dbReference type="SMART" id="SM00733">
    <property type="entry name" value="Mterf"/>
    <property type="match status" value="5"/>
</dbReference>
<dbReference type="GeneID" id="115754119"/>
<dbReference type="InterPro" id="IPR003690">
    <property type="entry name" value="MTERF"/>
</dbReference>
<keyword evidence="2" id="KW-0804">Transcription</keyword>
<dbReference type="Pfam" id="PF02536">
    <property type="entry name" value="mTERF"/>
    <property type="match status" value="1"/>
</dbReference>
<gene>
    <name evidence="5" type="primary">LOC115754119</name>
</gene>
<keyword evidence="2" id="KW-0805">Transcription regulation</keyword>
<protein>
    <submittedName>
        <fullName evidence="5">Transcription termination factor MTEF1, chloroplastic</fullName>
    </submittedName>
</protein>
<keyword evidence="3" id="KW-0809">Transit peptide</keyword>
<dbReference type="PANTHER" id="PTHR13068:SF36">
    <property type="entry name" value="TRANSCRIPTION TERMINATION FACTOR MTEF1, CHLOROPLASTIC"/>
    <property type="match status" value="1"/>
</dbReference>
<organism evidence="4 5">
    <name type="scientific">Rhodamnia argentea</name>
    <dbReference type="NCBI Taxonomy" id="178133"/>
    <lineage>
        <taxon>Eukaryota</taxon>
        <taxon>Viridiplantae</taxon>
        <taxon>Streptophyta</taxon>
        <taxon>Embryophyta</taxon>
        <taxon>Tracheophyta</taxon>
        <taxon>Spermatophyta</taxon>
        <taxon>Magnoliopsida</taxon>
        <taxon>eudicotyledons</taxon>
        <taxon>Gunneridae</taxon>
        <taxon>Pentapetalae</taxon>
        <taxon>rosids</taxon>
        <taxon>malvids</taxon>
        <taxon>Myrtales</taxon>
        <taxon>Myrtaceae</taxon>
        <taxon>Myrtoideae</taxon>
        <taxon>Myrteae</taxon>
        <taxon>Australasian group</taxon>
        <taxon>Rhodamnia</taxon>
    </lineage>
</organism>
<sequence length="301" mass="34235">MIIQLHHHPSSLQPILLHFPKPIRTDHLHCPPSAAASSSASSTSDSGLLFREKLLYLQSLNVDPQKALRQNPDFRSSPLSSLRSVESCLASFGIPRPSLGRILDMFPQLLTSDPDSDLYPVFDFLLHEAHIPFPDLQKSILRCPRILACSVDAQLRPTLSFLRSFGFVGRHAITSQTSLLLVSNVEHTLLPKIEFLQSLGFEYREVSRMAIRSPGLLTMSVQNNLRPKAEYFLRDMRGNLAELKRFPQYFSFSLERKIRPRHQMLEEHGLEIPLAEMLTVSDGEFTARLIEMRLRRVDARG</sequence>
<dbReference type="GO" id="GO:0006353">
    <property type="term" value="P:DNA-templated transcription termination"/>
    <property type="evidence" value="ECO:0007669"/>
    <property type="project" value="UniProtKB-KW"/>
</dbReference>
<keyword evidence="4" id="KW-1185">Reference proteome</keyword>
<keyword evidence="2" id="KW-0806">Transcription termination</keyword>
<evidence type="ECO:0000313" key="4">
    <source>
        <dbReference type="Proteomes" id="UP000827889"/>
    </source>
</evidence>
<proteinExistence type="inferred from homology"/>